<proteinExistence type="predicted"/>
<feature type="region of interest" description="Disordered" evidence="1">
    <location>
        <begin position="14"/>
        <end position="57"/>
    </location>
</feature>
<comment type="caution">
    <text evidence="2">The sequence shown here is derived from an EMBL/GenBank/DDBJ whole genome shotgun (WGS) entry which is preliminary data.</text>
</comment>
<dbReference type="Proteomes" id="UP000653644">
    <property type="component" value="Unassembled WGS sequence"/>
</dbReference>
<accession>A0ABQ3CMM6</accession>
<keyword evidence="3" id="KW-1185">Reference proteome</keyword>
<name>A0ABQ3CMM6_9ACTN</name>
<protein>
    <submittedName>
        <fullName evidence="2">Uncharacterized protein</fullName>
    </submittedName>
</protein>
<reference evidence="3" key="1">
    <citation type="journal article" date="2019" name="Int. J. Syst. Evol. Microbiol.">
        <title>The Global Catalogue of Microorganisms (GCM) 10K type strain sequencing project: providing services to taxonomists for standard genome sequencing and annotation.</title>
        <authorList>
            <consortium name="The Broad Institute Genomics Platform"/>
            <consortium name="The Broad Institute Genome Sequencing Center for Infectious Disease"/>
            <person name="Wu L."/>
            <person name="Ma J."/>
        </authorList>
    </citation>
    <scope>NUCLEOTIDE SEQUENCE [LARGE SCALE GENOMIC DNA]</scope>
    <source>
        <strain evidence="3">JCM 4733</strain>
    </source>
</reference>
<organism evidence="2 3">
    <name type="scientific">Streptomyces canarius</name>
    <dbReference type="NCBI Taxonomy" id="285453"/>
    <lineage>
        <taxon>Bacteria</taxon>
        <taxon>Bacillati</taxon>
        <taxon>Actinomycetota</taxon>
        <taxon>Actinomycetes</taxon>
        <taxon>Kitasatosporales</taxon>
        <taxon>Streptomycetaceae</taxon>
        <taxon>Streptomyces</taxon>
    </lineage>
</organism>
<sequence>MLCAAGVPHQGPRPCVCTSRSTVSGRGAGFAPGGVGEFRVGEEFREPGGSGGGPGPP</sequence>
<evidence type="ECO:0000313" key="2">
    <source>
        <dbReference type="EMBL" id="GHA28172.1"/>
    </source>
</evidence>
<feature type="compositionally biased region" description="Gly residues" evidence="1">
    <location>
        <begin position="48"/>
        <end position="57"/>
    </location>
</feature>
<evidence type="ECO:0000256" key="1">
    <source>
        <dbReference type="SAM" id="MobiDB-lite"/>
    </source>
</evidence>
<feature type="compositionally biased region" description="Gly residues" evidence="1">
    <location>
        <begin position="26"/>
        <end position="36"/>
    </location>
</feature>
<gene>
    <name evidence="2" type="ORF">GCM10010345_36010</name>
</gene>
<evidence type="ECO:0000313" key="3">
    <source>
        <dbReference type="Proteomes" id="UP000653644"/>
    </source>
</evidence>
<dbReference type="EMBL" id="BMVN01000011">
    <property type="protein sequence ID" value="GHA28172.1"/>
    <property type="molecule type" value="Genomic_DNA"/>
</dbReference>